<dbReference type="RefSeq" id="WP_231923248.1">
    <property type="nucleotide sequence ID" value="NZ_AP017655.1"/>
</dbReference>
<organism evidence="1 2">
    <name type="scientific">Sphingobium cloacae</name>
    <dbReference type="NCBI Taxonomy" id="120107"/>
    <lineage>
        <taxon>Bacteria</taxon>
        <taxon>Pseudomonadati</taxon>
        <taxon>Pseudomonadota</taxon>
        <taxon>Alphaproteobacteria</taxon>
        <taxon>Sphingomonadales</taxon>
        <taxon>Sphingomonadaceae</taxon>
        <taxon>Sphingobium</taxon>
    </lineage>
</organism>
<gene>
    <name evidence="1" type="ORF">SCLO_1026190</name>
</gene>
<evidence type="ECO:0008006" key="3">
    <source>
        <dbReference type="Google" id="ProtNLM"/>
    </source>
</evidence>
<proteinExistence type="predicted"/>
<accession>A0A1E1F563</accession>
<name>A0A1E1F563_9SPHN</name>
<sequence>MVKNDLPAQSRTWEVESIMRPRPSLEPELLPAPPASDDLTDYDYLLLVVYLRLLDADADGADWAEVARIVLHLDPASDPEKTRAIHAAHLARARWMRDHGHDKLLADTQELIPPRDRMH</sequence>
<reference evidence="1 2" key="1">
    <citation type="submission" date="2016-10" db="EMBL/GenBank/DDBJ databases">
        <title>Complete Genome Sequence of the Nonylphenol-Degrading Bacterium Sphingobium cloacae JCM 10874T.</title>
        <authorList>
            <person name="Ootsuka M."/>
            <person name="Nishizawa T."/>
            <person name="Ohta H."/>
        </authorList>
    </citation>
    <scope>NUCLEOTIDE SEQUENCE [LARGE SCALE GENOMIC DNA]</scope>
    <source>
        <strain evidence="1 2">JCM 10874</strain>
    </source>
</reference>
<dbReference type="AlphaFoldDB" id="A0A1E1F563"/>
<dbReference type="KEGG" id="sclo:SCLO_1026190"/>
<dbReference type="Proteomes" id="UP000218272">
    <property type="component" value="Chromosome SCLO_1"/>
</dbReference>
<evidence type="ECO:0000313" key="1">
    <source>
        <dbReference type="EMBL" id="BAV65659.1"/>
    </source>
</evidence>
<keyword evidence="2" id="KW-1185">Reference proteome</keyword>
<protein>
    <recommendedName>
        <fullName evidence="3">DUF2285 domain-containing protein</fullName>
    </recommendedName>
</protein>
<dbReference type="EMBL" id="AP017655">
    <property type="protein sequence ID" value="BAV65659.1"/>
    <property type="molecule type" value="Genomic_DNA"/>
</dbReference>
<evidence type="ECO:0000313" key="2">
    <source>
        <dbReference type="Proteomes" id="UP000218272"/>
    </source>
</evidence>